<dbReference type="Gene3D" id="3.40.630.30">
    <property type="match status" value="1"/>
</dbReference>
<dbReference type="NCBIfam" id="TIGR03244">
    <property type="entry name" value="arg_catab_AstA"/>
    <property type="match status" value="1"/>
</dbReference>
<evidence type="ECO:0000313" key="6">
    <source>
        <dbReference type="Proteomes" id="UP000569732"/>
    </source>
</evidence>
<dbReference type="AlphaFoldDB" id="A0A853I3M4"/>
<dbReference type="GO" id="GO:0006527">
    <property type="term" value="P:L-arginine catabolic process"/>
    <property type="evidence" value="ECO:0007669"/>
    <property type="project" value="UniProtKB-UniRule"/>
</dbReference>
<keyword evidence="1" id="KW-0056">Arginine metabolism</keyword>
<comment type="caution">
    <text evidence="5">The sequence shown here is derived from an EMBL/GenBank/DDBJ whole genome shotgun (WGS) entry which is preliminary data.</text>
</comment>
<dbReference type="Gene3D" id="2.40.40.20">
    <property type="match status" value="1"/>
</dbReference>
<dbReference type="InterPro" id="IPR017650">
    <property type="entry name" value="Arginine_N-succinylTrfase"/>
</dbReference>
<dbReference type="SUPFAM" id="SSF55729">
    <property type="entry name" value="Acyl-CoA N-acyltransferases (Nat)"/>
    <property type="match status" value="1"/>
</dbReference>
<gene>
    <name evidence="5" type="primary">astA</name>
    <name evidence="5" type="ORF">H0A36_02120</name>
</gene>
<dbReference type="Proteomes" id="UP000569732">
    <property type="component" value="Unassembled WGS sequence"/>
</dbReference>
<dbReference type="NCBIfam" id="TIGR03243">
    <property type="entry name" value="arg_catab_AOST"/>
    <property type="match status" value="1"/>
</dbReference>
<proteinExistence type="predicted"/>
<evidence type="ECO:0000313" key="5">
    <source>
        <dbReference type="EMBL" id="NYZ64784.1"/>
    </source>
</evidence>
<dbReference type="Pfam" id="PF04958">
    <property type="entry name" value="AstA"/>
    <property type="match status" value="1"/>
</dbReference>
<organism evidence="5 6">
    <name type="scientific">Spartinivicinus marinus</name>
    <dbReference type="NCBI Taxonomy" id="2994442"/>
    <lineage>
        <taxon>Bacteria</taxon>
        <taxon>Pseudomonadati</taxon>
        <taxon>Pseudomonadota</taxon>
        <taxon>Gammaproteobacteria</taxon>
        <taxon>Oceanospirillales</taxon>
        <taxon>Zooshikellaceae</taxon>
        <taxon>Spartinivicinus</taxon>
    </lineage>
</organism>
<dbReference type="PANTHER" id="PTHR30420:SF1">
    <property type="entry name" value="ARGININE N-SUCCINYLTRANSFERASE"/>
    <property type="match status" value="1"/>
</dbReference>
<keyword evidence="6" id="KW-1185">Reference proteome</keyword>
<dbReference type="InterPro" id="IPR016181">
    <property type="entry name" value="Acyl_CoA_acyltransferase"/>
</dbReference>
<sequence length="346" mass="39005">MMIIRPIAADDYDRLYELAEKTGPGFTSLQPNEKLVRNRLEKSLAAFAKEVKEPGEESYLFVLEDTENDRVAGICGIMAGVGLSEAWYNYRLGTLMHSSRELNVHNVVNTLSITNDHTGCSEICTLFLDPDYRHSKNGSLLSKSRFLFMAEFPQRFAETVIAEMRGISDKDGISPFWEGLGRHFFSIDFSKADYLTGIGEKVFIAELMPKHLIYTNLLPKSAQEVIGKVHENTLPALKMLEAEGFRYEGYMDIFDAGPTITARFDEIRAIRESHYVKIRISEEAHHQSGELHLISNTSLENFRCGMSPITQDKQNLIYITPTVAANLQVEEGDSVRVVPLSSGRRV</sequence>
<name>A0A853I3M4_9GAMM</name>
<dbReference type="EMBL" id="JACCKB010000002">
    <property type="protein sequence ID" value="NYZ64784.1"/>
    <property type="molecule type" value="Genomic_DNA"/>
</dbReference>
<evidence type="ECO:0000256" key="1">
    <source>
        <dbReference type="ARBA" id="ARBA00022503"/>
    </source>
</evidence>
<keyword evidence="3 5" id="KW-0012">Acyltransferase</keyword>
<dbReference type="GO" id="GO:0008791">
    <property type="term" value="F:arginine N-succinyltransferase activity"/>
    <property type="evidence" value="ECO:0007669"/>
    <property type="project" value="UniProtKB-UniRule"/>
</dbReference>
<reference evidence="5 6" key="1">
    <citation type="submission" date="2020-07" db="EMBL/GenBank/DDBJ databases">
        <title>Endozoicomonas sp. nov., isolated from sediment.</title>
        <authorList>
            <person name="Gu T."/>
        </authorList>
    </citation>
    <scope>NUCLEOTIDE SEQUENCE [LARGE SCALE GENOMIC DNA]</scope>
    <source>
        <strain evidence="5 6">SM1973</strain>
    </source>
</reference>
<evidence type="ECO:0000256" key="2">
    <source>
        <dbReference type="ARBA" id="ARBA00022679"/>
    </source>
</evidence>
<keyword evidence="2 5" id="KW-0808">Transferase</keyword>
<dbReference type="EC" id="2.3.1.109" evidence="4"/>
<dbReference type="PANTHER" id="PTHR30420">
    <property type="entry name" value="N-SUCCINYLARGININE DIHYDROLASE"/>
    <property type="match status" value="1"/>
</dbReference>
<dbReference type="RefSeq" id="WP_180566815.1">
    <property type="nucleotide sequence ID" value="NZ_JACCKB010000002.1"/>
</dbReference>
<accession>A0A853I3M4</accession>
<dbReference type="InterPro" id="IPR007041">
    <property type="entry name" value="Arg_succinylTrfase_AstA/AruG"/>
</dbReference>
<protein>
    <recommendedName>
        <fullName evidence="4">Arginine N-succinyltransferase</fullName>
        <ecNumber evidence="4">2.3.1.109</ecNumber>
    </recommendedName>
</protein>
<evidence type="ECO:0000256" key="3">
    <source>
        <dbReference type="ARBA" id="ARBA00023315"/>
    </source>
</evidence>
<evidence type="ECO:0000256" key="4">
    <source>
        <dbReference type="NCBIfam" id="TIGR03244"/>
    </source>
</evidence>